<feature type="domain" description="SsuA/THI5-like" evidence="2">
    <location>
        <begin position="43"/>
        <end position="246"/>
    </location>
</feature>
<dbReference type="AlphaFoldDB" id="A0A370H4L9"/>
<evidence type="ECO:0000313" key="3">
    <source>
        <dbReference type="EMBL" id="RDI50316.1"/>
    </source>
</evidence>
<dbReference type="PANTHER" id="PTHR31528">
    <property type="entry name" value="4-AMINO-5-HYDROXYMETHYL-2-METHYLPYRIMIDINE PHOSPHATE SYNTHASE THI11-RELATED"/>
    <property type="match status" value="1"/>
</dbReference>
<keyword evidence="4" id="KW-1185">Reference proteome</keyword>
<dbReference type="GO" id="GO:0009228">
    <property type="term" value="P:thiamine biosynthetic process"/>
    <property type="evidence" value="ECO:0007669"/>
    <property type="project" value="InterPro"/>
</dbReference>
<proteinExistence type="predicted"/>
<dbReference type="InterPro" id="IPR015168">
    <property type="entry name" value="SsuA/THI5"/>
</dbReference>
<evidence type="ECO:0000313" key="4">
    <source>
        <dbReference type="Proteomes" id="UP000254925"/>
    </source>
</evidence>
<sequence>MKRRTFLASGALAAAAGFLPRIAGAQGTEAVTLQIDGAAVPFYAPIYVAQEKGLFAKNGLDVRIVYAAAADIMRNVAAGNVQFGFPNGDAVIAAKANGLPVKVVHTTYQRGIGATLFKTSKSIKTFADLKGKTVAVTSLGSPNYLQLQVGLKQAGLKLEDVNVEVIATGAIVQALQADKVDAIVFSELRRYNLEADGVQVGMISSNDFLPSFGNVVVTSDRYLKSSPKAVSGFNAALSEAIQWVIDGHVDEALTIAIDKHAQTWKGQEALLKRAFTESFIPSIWQSPLTKQKGLGSADLAAWQKNIDILAEYKVIDKGFKAEDFVIQPSDIKG</sequence>
<accession>A0A370H4L9</accession>
<dbReference type="SUPFAM" id="SSF53850">
    <property type="entry name" value="Periplasmic binding protein-like II"/>
    <property type="match status" value="1"/>
</dbReference>
<reference evidence="3 4" key="1">
    <citation type="submission" date="2018-07" db="EMBL/GenBank/DDBJ databases">
        <title>Genomic Encyclopedia of Type Strains, Phase IV (KMG-IV): sequencing the most valuable type-strain genomes for metagenomic binning, comparative biology and taxonomic classification.</title>
        <authorList>
            <person name="Goeker M."/>
        </authorList>
    </citation>
    <scope>NUCLEOTIDE SEQUENCE [LARGE SCALE GENOMIC DNA]</scope>
    <source>
        <strain evidence="3 4">DSM 14364</strain>
    </source>
</reference>
<dbReference type="InterPro" id="IPR027939">
    <property type="entry name" value="NMT1/THI5"/>
</dbReference>
<evidence type="ECO:0000259" key="2">
    <source>
        <dbReference type="Pfam" id="PF09084"/>
    </source>
</evidence>
<name>A0A370H4L9_9HYPH</name>
<dbReference type="Pfam" id="PF09084">
    <property type="entry name" value="NMT1"/>
    <property type="match status" value="1"/>
</dbReference>
<comment type="caution">
    <text evidence="3">The sequence shown here is derived from an EMBL/GenBank/DDBJ whole genome shotgun (WGS) entry which is preliminary data.</text>
</comment>
<feature type="signal peptide" evidence="1">
    <location>
        <begin position="1"/>
        <end position="25"/>
    </location>
</feature>
<dbReference type="Gene3D" id="3.40.190.10">
    <property type="entry name" value="Periplasmic binding protein-like II"/>
    <property type="match status" value="2"/>
</dbReference>
<feature type="chain" id="PRO_5016918383" evidence="1">
    <location>
        <begin position="26"/>
        <end position="333"/>
    </location>
</feature>
<gene>
    <name evidence="3" type="ORF">DES45_1246</name>
</gene>
<evidence type="ECO:0000256" key="1">
    <source>
        <dbReference type="SAM" id="SignalP"/>
    </source>
</evidence>
<dbReference type="EMBL" id="QQBB01000024">
    <property type="protein sequence ID" value="RDI50316.1"/>
    <property type="molecule type" value="Genomic_DNA"/>
</dbReference>
<dbReference type="PANTHER" id="PTHR31528:SF15">
    <property type="entry name" value="RIBOFLAVIN-BINDING PROTEIN RIBY"/>
    <property type="match status" value="1"/>
</dbReference>
<dbReference type="OrthoDB" id="9815602at2"/>
<organism evidence="3 4">
    <name type="scientific">Microvirga subterranea</name>
    <dbReference type="NCBI Taxonomy" id="186651"/>
    <lineage>
        <taxon>Bacteria</taxon>
        <taxon>Pseudomonadati</taxon>
        <taxon>Pseudomonadota</taxon>
        <taxon>Alphaproteobacteria</taxon>
        <taxon>Hyphomicrobiales</taxon>
        <taxon>Methylobacteriaceae</taxon>
        <taxon>Microvirga</taxon>
    </lineage>
</organism>
<protein>
    <submittedName>
        <fullName evidence="3">NitT/TauT family transport system substrate-binding protein</fullName>
    </submittedName>
</protein>
<dbReference type="RefSeq" id="WP_114773518.1">
    <property type="nucleotide sequence ID" value="NZ_QQBB01000024.1"/>
</dbReference>
<keyword evidence="1" id="KW-0732">Signal</keyword>
<dbReference type="Proteomes" id="UP000254925">
    <property type="component" value="Unassembled WGS sequence"/>
</dbReference>